<evidence type="ECO:0000256" key="5">
    <source>
        <dbReference type="ARBA" id="ARBA00022679"/>
    </source>
</evidence>
<sequence>MAWRREYMPEITDDRVWDALNSIPRRRFLGEAYQDDEFLDAPLPIGFGQTISQPSLVAYMTQLLMLEGHEKVLEIGTGSGYQTAFLARLAKEVYTVEVIKPLQERAKEILKSLGYTNIHYKIGNGFDGWEEHAPYDAIMVTCAPERVPKALIDQLAEGGRMVIPVGPEHSVQMLYRITKVDGRLNKEPICHVRFVPMIEKQP</sequence>
<dbReference type="RefSeq" id="WP_025747337.1">
    <property type="nucleotide sequence ID" value="NZ_FOXR01000029.1"/>
</dbReference>
<dbReference type="GO" id="GO:0030091">
    <property type="term" value="P:protein repair"/>
    <property type="evidence" value="ECO:0007669"/>
    <property type="project" value="UniProtKB-UniRule"/>
</dbReference>
<dbReference type="AlphaFoldDB" id="A0A1I5XQP5"/>
<dbReference type="HAMAP" id="MF_00090">
    <property type="entry name" value="PIMT"/>
    <property type="match status" value="1"/>
</dbReference>
<dbReference type="InterPro" id="IPR029063">
    <property type="entry name" value="SAM-dependent_MTases_sf"/>
</dbReference>
<dbReference type="CDD" id="cd02440">
    <property type="entry name" value="AdoMet_MTases"/>
    <property type="match status" value="1"/>
</dbReference>
<dbReference type="PANTHER" id="PTHR11579">
    <property type="entry name" value="PROTEIN-L-ISOASPARTATE O-METHYLTRANSFERASE"/>
    <property type="match status" value="1"/>
</dbReference>
<reference evidence="8 9" key="1">
    <citation type="submission" date="2016-10" db="EMBL/GenBank/DDBJ databases">
        <authorList>
            <person name="de Groot N.N."/>
        </authorList>
    </citation>
    <scope>NUCLEOTIDE SEQUENCE [LARGE SCALE GENOMIC DNA]</scope>
    <source>
        <strain evidence="8 9">DSM 20678</strain>
    </source>
</reference>
<dbReference type="STRING" id="937334.SAMN05444406_12929"/>
<keyword evidence="6 7" id="KW-0949">S-adenosyl-L-methionine</keyword>
<dbReference type="Proteomes" id="UP000198577">
    <property type="component" value="Unassembled WGS sequence"/>
</dbReference>
<evidence type="ECO:0000256" key="6">
    <source>
        <dbReference type="ARBA" id="ARBA00022691"/>
    </source>
</evidence>
<dbReference type="PANTHER" id="PTHR11579:SF0">
    <property type="entry name" value="PROTEIN-L-ISOASPARTATE(D-ASPARTATE) O-METHYLTRANSFERASE"/>
    <property type="match status" value="1"/>
</dbReference>
<keyword evidence="4 7" id="KW-0489">Methyltransferase</keyword>
<comment type="catalytic activity">
    <reaction evidence="7">
        <text>[protein]-L-isoaspartate + S-adenosyl-L-methionine = [protein]-L-isoaspartate alpha-methyl ester + S-adenosyl-L-homocysteine</text>
        <dbReference type="Rhea" id="RHEA:12705"/>
        <dbReference type="Rhea" id="RHEA-COMP:12143"/>
        <dbReference type="Rhea" id="RHEA-COMP:12144"/>
        <dbReference type="ChEBI" id="CHEBI:57856"/>
        <dbReference type="ChEBI" id="CHEBI:59789"/>
        <dbReference type="ChEBI" id="CHEBI:90596"/>
        <dbReference type="ChEBI" id="CHEBI:90598"/>
        <dbReference type="EC" id="2.1.1.77"/>
    </reaction>
</comment>
<keyword evidence="9" id="KW-1185">Reference proteome</keyword>
<evidence type="ECO:0000313" key="9">
    <source>
        <dbReference type="Proteomes" id="UP000198577"/>
    </source>
</evidence>
<dbReference type="SUPFAM" id="SSF53335">
    <property type="entry name" value="S-adenosyl-L-methionine-dependent methyltransferases"/>
    <property type="match status" value="1"/>
</dbReference>
<dbReference type="EMBL" id="FOXR01000029">
    <property type="protein sequence ID" value="SFQ34301.1"/>
    <property type="molecule type" value="Genomic_DNA"/>
</dbReference>
<feature type="active site" evidence="7">
    <location>
        <position position="52"/>
    </location>
</feature>
<dbReference type="InterPro" id="IPR000682">
    <property type="entry name" value="PCMT"/>
</dbReference>
<name>A0A1I5XQP5_9FIRM</name>
<dbReference type="Gene3D" id="3.40.50.150">
    <property type="entry name" value="Vaccinia Virus protein VP39"/>
    <property type="match status" value="1"/>
</dbReference>
<evidence type="ECO:0000256" key="4">
    <source>
        <dbReference type="ARBA" id="ARBA00022603"/>
    </source>
</evidence>
<organism evidence="8 9">
    <name type="scientific">Caldicoprobacter faecalis</name>
    <dbReference type="NCBI Taxonomy" id="937334"/>
    <lineage>
        <taxon>Bacteria</taxon>
        <taxon>Bacillati</taxon>
        <taxon>Bacillota</taxon>
        <taxon>Clostridia</taxon>
        <taxon>Caldicoprobacterales</taxon>
        <taxon>Caldicoprobacteraceae</taxon>
        <taxon>Caldicoprobacter</taxon>
    </lineage>
</organism>
<evidence type="ECO:0000256" key="1">
    <source>
        <dbReference type="ARBA" id="ARBA00004496"/>
    </source>
</evidence>
<dbReference type="GO" id="GO:0032259">
    <property type="term" value="P:methylation"/>
    <property type="evidence" value="ECO:0007669"/>
    <property type="project" value="UniProtKB-KW"/>
</dbReference>
<keyword evidence="5 7" id="KW-0808">Transferase</keyword>
<accession>A0A1I5XQP5</accession>
<evidence type="ECO:0000313" key="8">
    <source>
        <dbReference type="EMBL" id="SFQ34301.1"/>
    </source>
</evidence>
<evidence type="ECO:0000256" key="7">
    <source>
        <dbReference type="HAMAP-Rule" id="MF_00090"/>
    </source>
</evidence>
<evidence type="ECO:0000256" key="3">
    <source>
        <dbReference type="ARBA" id="ARBA00022490"/>
    </source>
</evidence>
<dbReference type="FunFam" id="3.40.50.150:FF:000010">
    <property type="entry name" value="Protein-L-isoaspartate O-methyltransferase"/>
    <property type="match status" value="1"/>
</dbReference>
<dbReference type="OrthoDB" id="9772751at2"/>
<evidence type="ECO:0000256" key="2">
    <source>
        <dbReference type="ARBA" id="ARBA00005369"/>
    </source>
</evidence>
<proteinExistence type="inferred from homology"/>
<dbReference type="NCBIfam" id="TIGR00080">
    <property type="entry name" value="pimt"/>
    <property type="match status" value="1"/>
</dbReference>
<dbReference type="GO" id="GO:0005737">
    <property type="term" value="C:cytoplasm"/>
    <property type="evidence" value="ECO:0007669"/>
    <property type="project" value="UniProtKB-SubCell"/>
</dbReference>
<comment type="function">
    <text evidence="7">Catalyzes the methyl esterification of L-isoaspartyl residues in peptides and proteins that result from spontaneous decomposition of normal L-aspartyl and L-asparaginyl residues. It plays a role in the repair and/or degradation of damaged proteins.</text>
</comment>
<keyword evidence="3 7" id="KW-0963">Cytoplasm</keyword>
<comment type="similarity">
    <text evidence="2 7">Belongs to the methyltransferase superfamily. L-isoaspartyl/D-aspartyl protein methyltransferase family.</text>
</comment>
<gene>
    <name evidence="7" type="primary">pcm</name>
    <name evidence="8" type="ORF">SAMN05444406_12929</name>
</gene>
<dbReference type="Pfam" id="PF01135">
    <property type="entry name" value="PCMT"/>
    <property type="match status" value="1"/>
</dbReference>
<dbReference type="GO" id="GO:0004719">
    <property type="term" value="F:protein-L-isoaspartate (D-aspartate) O-methyltransferase activity"/>
    <property type="evidence" value="ECO:0007669"/>
    <property type="project" value="UniProtKB-UniRule"/>
</dbReference>
<comment type="subcellular location">
    <subcellularLocation>
        <location evidence="1 7">Cytoplasm</location>
    </subcellularLocation>
</comment>
<dbReference type="NCBIfam" id="NF001453">
    <property type="entry name" value="PRK00312.1"/>
    <property type="match status" value="1"/>
</dbReference>
<protein>
    <recommendedName>
        <fullName evidence="7">Protein-L-isoaspartate O-methyltransferase</fullName>
        <ecNumber evidence="7">2.1.1.77</ecNumber>
    </recommendedName>
    <alternativeName>
        <fullName evidence="7">L-isoaspartyl protein carboxyl methyltransferase</fullName>
    </alternativeName>
    <alternativeName>
        <fullName evidence="7">Protein L-isoaspartyl methyltransferase</fullName>
    </alternativeName>
    <alternativeName>
        <fullName evidence="7">Protein-beta-aspartate methyltransferase</fullName>
        <shortName evidence="7">PIMT</shortName>
    </alternativeName>
</protein>
<dbReference type="PROSITE" id="PS01279">
    <property type="entry name" value="PCMT"/>
    <property type="match status" value="1"/>
</dbReference>
<dbReference type="EC" id="2.1.1.77" evidence="7"/>